<comment type="caution">
    <text evidence="6">Lacks conserved residue(s) required for the propagation of feature annotation.</text>
</comment>
<dbReference type="PROSITE" id="PS50895">
    <property type="entry name" value="SURF1"/>
    <property type="match status" value="1"/>
</dbReference>
<evidence type="ECO:0000256" key="1">
    <source>
        <dbReference type="ARBA" id="ARBA00004370"/>
    </source>
</evidence>
<feature type="region of interest" description="Disordered" evidence="7">
    <location>
        <begin position="241"/>
        <end position="269"/>
    </location>
</feature>
<evidence type="ECO:0000256" key="6">
    <source>
        <dbReference type="RuleBase" id="RU363076"/>
    </source>
</evidence>
<dbReference type="InterPro" id="IPR002994">
    <property type="entry name" value="Surf1/Shy1"/>
</dbReference>
<comment type="similarity">
    <text evidence="2 6">Belongs to the SURF1 family.</text>
</comment>
<dbReference type="OrthoDB" id="3266379at2"/>
<dbReference type="InterPro" id="IPR045214">
    <property type="entry name" value="Surf1/Surf4"/>
</dbReference>
<evidence type="ECO:0000313" key="8">
    <source>
        <dbReference type="EMBL" id="QDO87945.1"/>
    </source>
</evidence>
<organism evidence="8 9">
    <name type="scientific">Ornithinimicrobium ciconiae</name>
    <dbReference type="NCBI Taxonomy" id="2594265"/>
    <lineage>
        <taxon>Bacteria</taxon>
        <taxon>Bacillati</taxon>
        <taxon>Actinomycetota</taxon>
        <taxon>Actinomycetes</taxon>
        <taxon>Micrococcales</taxon>
        <taxon>Ornithinimicrobiaceae</taxon>
        <taxon>Ornithinimicrobium</taxon>
    </lineage>
</organism>
<keyword evidence="9" id="KW-1185">Reference proteome</keyword>
<comment type="subcellular location">
    <subcellularLocation>
        <location evidence="6">Cell membrane</location>
        <topology evidence="6">Multi-pass membrane protein</topology>
    </subcellularLocation>
    <subcellularLocation>
        <location evidence="1">Membrane</location>
    </subcellularLocation>
</comment>
<keyword evidence="4 6" id="KW-1133">Transmembrane helix</keyword>
<evidence type="ECO:0000256" key="3">
    <source>
        <dbReference type="ARBA" id="ARBA00022692"/>
    </source>
</evidence>
<proteinExistence type="inferred from homology"/>
<evidence type="ECO:0000256" key="2">
    <source>
        <dbReference type="ARBA" id="ARBA00007165"/>
    </source>
</evidence>
<evidence type="ECO:0000256" key="5">
    <source>
        <dbReference type="ARBA" id="ARBA00023136"/>
    </source>
</evidence>
<sequence length="269" mass="29096">MLRTLFTPRWLTLLGVVVAICVAFVWLGLWQLAVAQDSAIAELQAERDALVEKPLDQVMEPHAPFPADGAGHPVVVEGEYDGTRQFLVPDRILGQESGLWVVTPLVTGNGAEVIPVLRGFVTDPADADLPPSTPVTVRGELAPGESPYFGEEELPAGQHGTIDLSVLANEWPESLYNGFIFSTAEEPALSSADLQHVPPPTLQAGDIDWRNLGYALQWWVFAAFAVFMYLKLLHDAARHREVSGGRSGSGPTVSSAPAPADERIEPHHV</sequence>
<dbReference type="AlphaFoldDB" id="A0A516G8X2"/>
<accession>A0A516G8X2</accession>
<dbReference type="PANTHER" id="PTHR23427">
    <property type="entry name" value="SURFEIT LOCUS PROTEIN"/>
    <property type="match status" value="1"/>
</dbReference>
<dbReference type="KEGG" id="orz:FNH13_05950"/>
<keyword evidence="6" id="KW-1003">Cell membrane</keyword>
<reference evidence="8 9" key="1">
    <citation type="submission" date="2019-07" db="EMBL/GenBank/DDBJ databases">
        <title>complete genome sequencing of Ornithinimicrobium sp. H23M54.</title>
        <authorList>
            <person name="Bae J.-W."/>
            <person name="Lee S.-Y."/>
        </authorList>
    </citation>
    <scope>NUCLEOTIDE SEQUENCE [LARGE SCALE GENOMIC DNA]</scope>
    <source>
        <strain evidence="8 9">H23M54</strain>
    </source>
</reference>
<dbReference type="Proteomes" id="UP000315395">
    <property type="component" value="Chromosome"/>
</dbReference>
<dbReference type="PANTHER" id="PTHR23427:SF2">
    <property type="entry name" value="SURFEIT LOCUS PROTEIN 1"/>
    <property type="match status" value="1"/>
</dbReference>
<dbReference type="GO" id="GO:0005886">
    <property type="term" value="C:plasma membrane"/>
    <property type="evidence" value="ECO:0007669"/>
    <property type="project" value="UniProtKB-SubCell"/>
</dbReference>
<dbReference type="Pfam" id="PF02104">
    <property type="entry name" value="SURF1"/>
    <property type="match status" value="1"/>
</dbReference>
<gene>
    <name evidence="8" type="ORF">FNH13_05950</name>
</gene>
<protein>
    <recommendedName>
        <fullName evidence="6">SURF1-like protein</fullName>
    </recommendedName>
</protein>
<name>A0A516G8X2_9MICO</name>
<feature type="compositionally biased region" description="Basic and acidic residues" evidence="7">
    <location>
        <begin position="260"/>
        <end position="269"/>
    </location>
</feature>
<dbReference type="RefSeq" id="WP_143782620.1">
    <property type="nucleotide sequence ID" value="NZ_CP041616.1"/>
</dbReference>
<evidence type="ECO:0000313" key="9">
    <source>
        <dbReference type="Proteomes" id="UP000315395"/>
    </source>
</evidence>
<feature type="transmembrane region" description="Helical" evidence="6">
    <location>
        <begin position="212"/>
        <end position="230"/>
    </location>
</feature>
<keyword evidence="5 6" id="KW-0472">Membrane</keyword>
<keyword evidence="3 6" id="KW-0812">Transmembrane</keyword>
<dbReference type="CDD" id="cd06662">
    <property type="entry name" value="SURF1"/>
    <property type="match status" value="1"/>
</dbReference>
<evidence type="ECO:0000256" key="4">
    <source>
        <dbReference type="ARBA" id="ARBA00022989"/>
    </source>
</evidence>
<evidence type="ECO:0000256" key="7">
    <source>
        <dbReference type="SAM" id="MobiDB-lite"/>
    </source>
</evidence>
<dbReference type="EMBL" id="CP041616">
    <property type="protein sequence ID" value="QDO87945.1"/>
    <property type="molecule type" value="Genomic_DNA"/>
</dbReference>